<protein>
    <submittedName>
        <fullName evidence="10">Cytochrome P450</fullName>
    </submittedName>
</protein>
<evidence type="ECO:0000256" key="4">
    <source>
        <dbReference type="ARBA" id="ARBA00022723"/>
    </source>
</evidence>
<dbReference type="HOGENOM" id="CLU_001570_20_2_1"/>
<dbReference type="InterPro" id="IPR001128">
    <property type="entry name" value="Cyt_P450"/>
</dbReference>
<dbReference type="VEuPathDB" id="FungiDB:CC1G_14898"/>
<evidence type="ECO:0000256" key="8">
    <source>
        <dbReference type="PIRSR" id="PIRSR602403-1"/>
    </source>
</evidence>
<dbReference type="PANTHER" id="PTHR46300:SF7">
    <property type="entry name" value="P450, PUTATIVE (EUROFUNG)-RELATED"/>
    <property type="match status" value="1"/>
</dbReference>
<evidence type="ECO:0000256" key="6">
    <source>
        <dbReference type="ARBA" id="ARBA00023004"/>
    </source>
</evidence>
<comment type="cofactor">
    <cofactor evidence="1 8">
        <name>heme</name>
        <dbReference type="ChEBI" id="CHEBI:30413"/>
    </cofactor>
</comment>
<feature type="binding site" description="axial binding residue" evidence="8">
    <location>
        <position position="43"/>
    </location>
    <ligand>
        <name>heme</name>
        <dbReference type="ChEBI" id="CHEBI:30413"/>
    </ligand>
    <ligandPart>
        <name>Fe</name>
        <dbReference type="ChEBI" id="CHEBI:18248"/>
    </ligandPart>
</feature>
<evidence type="ECO:0000256" key="7">
    <source>
        <dbReference type="ARBA" id="ARBA00023033"/>
    </source>
</evidence>
<dbReference type="GO" id="GO:0005506">
    <property type="term" value="F:iron ion binding"/>
    <property type="evidence" value="ECO:0007669"/>
    <property type="project" value="InterPro"/>
</dbReference>
<dbReference type="InterPro" id="IPR002403">
    <property type="entry name" value="Cyt_P450_E_grp-IV"/>
</dbReference>
<dbReference type="OrthoDB" id="2789670at2759"/>
<evidence type="ECO:0000256" key="5">
    <source>
        <dbReference type="ARBA" id="ARBA00023002"/>
    </source>
</evidence>
<dbReference type="OMA" id="YARRICV"/>
<dbReference type="eggNOG" id="KOG0156">
    <property type="taxonomic scope" value="Eukaryota"/>
</dbReference>
<dbReference type="Proteomes" id="UP000001861">
    <property type="component" value="Unassembled WGS sequence"/>
</dbReference>
<dbReference type="Gene3D" id="1.10.630.10">
    <property type="entry name" value="Cytochrome P450"/>
    <property type="match status" value="1"/>
</dbReference>
<evidence type="ECO:0000313" key="10">
    <source>
        <dbReference type="EMBL" id="EFI27427.1"/>
    </source>
</evidence>
<keyword evidence="7 9" id="KW-0503">Monooxygenase</keyword>
<dbReference type="InterPro" id="IPR017972">
    <property type="entry name" value="Cyt_P450_CS"/>
</dbReference>
<dbReference type="AlphaFoldDB" id="D6RNL1"/>
<sequence>MHDPNVFENPMEFKPERYLKDGVIDSTVLDPESGAFGYGRRICPGRYFGIELLTLYVASLLAVYDIKPAKDDAGNPIPIKLEIDPSLLLIV</sequence>
<dbReference type="Pfam" id="PF00067">
    <property type="entry name" value="p450"/>
    <property type="match status" value="1"/>
</dbReference>
<dbReference type="PRINTS" id="PR00465">
    <property type="entry name" value="EP450IV"/>
</dbReference>
<dbReference type="KEGG" id="cci:CC1G_14898"/>
<keyword evidence="5 9" id="KW-0560">Oxidoreductase</keyword>
<evidence type="ECO:0000256" key="9">
    <source>
        <dbReference type="RuleBase" id="RU000461"/>
    </source>
</evidence>
<evidence type="ECO:0000256" key="1">
    <source>
        <dbReference type="ARBA" id="ARBA00001971"/>
    </source>
</evidence>
<dbReference type="GO" id="GO:0004497">
    <property type="term" value="F:monooxygenase activity"/>
    <property type="evidence" value="ECO:0007669"/>
    <property type="project" value="UniProtKB-KW"/>
</dbReference>
<dbReference type="EMBL" id="AACS02000007">
    <property type="protein sequence ID" value="EFI27427.1"/>
    <property type="molecule type" value="Genomic_DNA"/>
</dbReference>
<gene>
    <name evidence="10" type="ORF">CC1G_14898</name>
</gene>
<dbReference type="SUPFAM" id="SSF48264">
    <property type="entry name" value="Cytochrome P450"/>
    <property type="match status" value="1"/>
</dbReference>
<name>D6RNL1_COPC7</name>
<keyword evidence="4 8" id="KW-0479">Metal-binding</keyword>
<dbReference type="PROSITE" id="PS00086">
    <property type="entry name" value="CYTOCHROME_P450"/>
    <property type="match status" value="1"/>
</dbReference>
<evidence type="ECO:0000313" key="11">
    <source>
        <dbReference type="Proteomes" id="UP000001861"/>
    </source>
</evidence>
<dbReference type="PANTHER" id="PTHR46300">
    <property type="entry name" value="P450, PUTATIVE (EUROFUNG)-RELATED-RELATED"/>
    <property type="match status" value="1"/>
</dbReference>
<dbReference type="InParanoid" id="D6RNL1"/>
<dbReference type="InterPro" id="IPR050364">
    <property type="entry name" value="Cytochrome_P450_fung"/>
</dbReference>
<evidence type="ECO:0000256" key="3">
    <source>
        <dbReference type="ARBA" id="ARBA00022617"/>
    </source>
</evidence>
<comment type="similarity">
    <text evidence="2 9">Belongs to the cytochrome P450 family.</text>
</comment>
<dbReference type="InterPro" id="IPR036396">
    <property type="entry name" value="Cyt_P450_sf"/>
</dbReference>
<keyword evidence="6 8" id="KW-0408">Iron</keyword>
<proteinExistence type="inferred from homology"/>
<accession>D6RNL1</accession>
<dbReference type="RefSeq" id="XP_002910921.1">
    <property type="nucleotide sequence ID" value="XM_002910875.1"/>
</dbReference>
<evidence type="ECO:0000256" key="2">
    <source>
        <dbReference type="ARBA" id="ARBA00010617"/>
    </source>
</evidence>
<organism evidence="10 11">
    <name type="scientific">Coprinopsis cinerea (strain Okayama-7 / 130 / ATCC MYA-4618 / FGSC 9003)</name>
    <name type="common">Inky cap fungus</name>
    <name type="synonym">Hormographiella aspergillata</name>
    <dbReference type="NCBI Taxonomy" id="240176"/>
    <lineage>
        <taxon>Eukaryota</taxon>
        <taxon>Fungi</taxon>
        <taxon>Dikarya</taxon>
        <taxon>Basidiomycota</taxon>
        <taxon>Agaricomycotina</taxon>
        <taxon>Agaricomycetes</taxon>
        <taxon>Agaricomycetidae</taxon>
        <taxon>Agaricales</taxon>
        <taxon>Agaricineae</taxon>
        <taxon>Psathyrellaceae</taxon>
        <taxon>Coprinopsis</taxon>
    </lineage>
</organism>
<keyword evidence="11" id="KW-1185">Reference proteome</keyword>
<reference evidence="10 11" key="1">
    <citation type="journal article" date="2010" name="Proc. Natl. Acad. Sci. U.S.A.">
        <title>Insights into evolution of multicellular fungi from the assembled chromosomes of the mushroom Coprinopsis cinerea (Coprinus cinereus).</title>
        <authorList>
            <person name="Stajich J.E."/>
            <person name="Wilke S.K."/>
            <person name="Ahren D."/>
            <person name="Au C.H."/>
            <person name="Birren B.W."/>
            <person name="Borodovsky M."/>
            <person name="Burns C."/>
            <person name="Canback B."/>
            <person name="Casselton L.A."/>
            <person name="Cheng C.K."/>
            <person name="Deng J."/>
            <person name="Dietrich F.S."/>
            <person name="Fargo D.C."/>
            <person name="Farman M.L."/>
            <person name="Gathman A.C."/>
            <person name="Goldberg J."/>
            <person name="Guigo R."/>
            <person name="Hoegger P.J."/>
            <person name="Hooker J.B."/>
            <person name="Huggins A."/>
            <person name="James T.Y."/>
            <person name="Kamada T."/>
            <person name="Kilaru S."/>
            <person name="Kodira C."/>
            <person name="Kues U."/>
            <person name="Kupfer D."/>
            <person name="Kwan H.S."/>
            <person name="Lomsadze A."/>
            <person name="Li W."/>
            <person name="Lilly W.W."/>
            <person name="Ma L.J."/>
            <person name="Mackey A.J."/>
            <person name="Manning G."/>
            <person name="Martin F."/>
            <person name="Muraguchi H."/>
            <person name="Natvig D.O."/>
            <person name="Palmerini H."/>
            <person name="Ramesh M.A."/>
            <person name="Rehmeyer C.J."/>
            <person name="Roe B.A."/>
            <person name="Shenoy N."/>
            <person name="Stanke M."/>
            <person name="Ter-Hovhannisyan V."/>
            <person name="Tunlid A."/>
            <person name="Velagapudi R."/>
            <person name="Vision T.J."/>
            <person name="Zeng Q."/>
            <person name="Zolan M.E."/>
            <person name="Pukkila P.J."/>
        </authorList>
    </citation>
    <scope>NUCLEOTIDE SEQUENCE [LARGE SCALE GENOMIC DNA]</scope>
    <source>
        <strain evidence="11">Okayama-7 / 130 / ATCC MYA-4618 / FGSC 9003</strain>
    </source>
</reference>
<dbReference type="GeneID" id="9380300"/>
<dbReference type="GO" id="GO:0020037">
    <property type="term" value="F:heme binding"/>
    <property type="evidence" value="ECO:0007669"/>
    <property type="project" value="InterPro"/>
</dbReference>
<dbReference type="GO" id="GO:0016705">
    <property type="term" value="F:oxidoreductase activity, acting on paired donors, with incorporation or reduction of molecular oxygen"/>
    <property type="evidence" value="ECO:0007669"/>
    <property type="project" value="InterPro"/>
</dbReference>
<comment type="caution">
    <text evidence="10">The sequence shown here is derived from an EMBL/GenBank/DDBJ whole genome shotgun (WGS) entry which is preliminary data.</text>
</comment>
<keyword evidence="3 8" id="KW-0349">Heme</keyword>